<gene>
    <name evidence="8" type="ORF">MOO47_05540</name>
</gene>
<keyword evidence="9" id="KW-1185">Reference proteome</keyword>
<keyword evidence="4" id="KW-0547">Nucleotide-binding</keyword>
<evidence type="ECO:0000313" key="9">
    <source>
        <dbReference type="Proteomes" id="UP000831947"/>
    </source>
</evidence>
<dbReference type="Gene3D" id="3.40.50.300">
    <property type="entry name" value="P-loop containing nucleotide triphosphate hydrolases"/>
    <property type="match status" value="1"/>
</dbReference>
<evidence type="ECO:0000256" key="1">
    <source>
        <dbReference type="ARBA" id="ARBA00004202"/>
    </source>
</evidence>
<dbReference type="Proteomes" id="UP000831947">
    <property type="component" value="Chromosome"/>
</dbReference>
<dbReference type="PANTHER" id="PTHR42788:SF7">
    <property type="entry name" value="NITRATE ABC TRANSPORTER ATP-BINDING PROTEIN"/>
    <property type="match status" value="1"/>
</dbReference>
<organism evidence="8 9">
    <name type="scientific">Bombilactobacillus thymidiniphilus</name>
    <dbReference type="NCBI Taxonomy" id="2923363"/>
    <lineage>
        <taxon>Bacteria</taxon>
        <taxon>Bacillati</taxon>
        <taxon>Bacillota</taxon>
        <taxon>Bacilli</taxon>
        <taxon>Lactobacillales</taxon>
        <taxon>Lactobacillaceae</taxon>
        <taxon>Bombilactobacillus</taxon>
    </lineage>
</organism>
<dbReference type="PROSITE" id="PS00211">
    <property type="entry name" value="ABC_TRANSPORTER_1"/>
    <property type="match status" value="1"/>
</dbReference>
<dbReference type="InterPro" id="IPR017871">
    <property type="entry name" value="ABC_transporter-like_CS"/>
</dbReference>
<evidence type="ECO:0000256" key="3">
    <source>
        <dbReference type="ARBA" id="ARBA00022475"/>
    </source>
</evidence>
<dbReference type="EMBL" id="CP093365">
    <property type="protein sequence ID" value="UQS83240.1"/>
    <property type="molecule type" value="Genomic_DNA"/>
</dbReference>
<evidence type="ECO:0000256" key="2">
    <source>
        <dbReference type="ARBA" id="ARBA00022448"/>
    </source>
</evidence>
<dbReference type="SMART" id="SM00382">
    <property type="entry name" value="AAA"/>
    <property type="match status" value="1"/>
</dbReference>
<evidence type="ECO:0000313" key="8">
    <source>
        <dbReference type="EMBL" id="UQS83240.1"/>
    </source>
</evidence>
<evidence type="ECO:0000259" key="7">
    <source>
        <dbReference type="PROSITE" id="PS50893"/>
    </source>
</evidence>
<keyword evidence="3" id="KW-1003">Cell membrane</keyword>
<protein>
    <submittedName>
        <fullName evidence="8">ATP-binding cassette domain-containing protein</fullName>
    </submittedName>
</protein>
<dbReference type="InterPro" id="IPR003439">
    <property type="entry name" value="ABC_transporter-like_ATP-bd"/>
</dbReference>
<dbReference type="SUPFAM" id="SSF52540">
    <property type="entry name" value="P-loop containing nucleoside triphosphate hydrolases"/>
    <property type="match status" value="1"/>
</dbReference>
<keyword evidence="2" id="KW-0813">Transport</keyword>
<evidence type="ECO:0000256" key="4">
    <source>
        <dbReference type="ARBA" id="ARBA00022741"/>
    </source>
</evidence>
<dbReference type="RefSeq" id="WP_249512466.1">
    <property type="nucleotide sequence ID" value="NZ_CP093365.1"/>
</dbReference>
<name>A0ABY4PBU8_9LACO</name>
<evidence type="ECO:0000256" key="6">
    <source>
        <dbReference type="ARBA" id="ARBA00023136"/>
    </source>
</evidence>
<feature type="domain" description="ABC transporter" evidence="7">
    <location>
        <begin position="9"/>
        <end position="251"/>
    </location>
</feature>
<dbReference type="InterPro" id="IPR050166">
    <property type="entry name" value="ABC_transporter_ATP-bind"/>
</dbReference>
<dbReference type="Pfam" id="PF00005">
    <property type="entry name" value="ABC_tran"/>
    <property type="match status" value="1"/>
</dbReference>
<dbReference type="PANTHER" id="PTHR42788">
    <property type="entry name" value="TAURINE IMPORT ATP-BINDING PROTEIN-RELATED"/>
    <property type="match status" value="1"/>
</dbReference>
<dbReference type="InterPro" id="IPR003593">
    <property type="entry name" value="AAA+_ATPase"/>
</dbReference>
<keyword evidence="6" id="KW-0472">Membrane</keyword>
<dbReference type="InterPro" id="IPR027417">
    <property type="entry name" value="P-loop_NTPase"/>
</dbReference>
<reference evidence="8 9" key="1">
    <citation type="journal article" date="2022" name="Int. J. Syst. Evol. Microbiol.">
        <title>Apilactobacillus apisilvae sp. nov., Nicolia spurrieriana gen. nov. sp. nov., Bombilactobacillus folatiphilus sp. nov. and Bombilactobacillus thymidiniphilus sp. nov., four new lactic acid bacterial isolates from stingless bees Tetragonula carbonaria and Austroplebeia australis.</title>
        <authorList>
            <person name="Oliphant S.A."/>
            <person name="Watson-Haigh N.S."/>
            <person name="Sumby K.M."/>
            <person name="Gardner J."/>
            <person name="Groom S."/>
            <person name="Jiranek V."/>
        </authorList>
    </citation>
    <scope>NUCLEOTIDE SEQUENCE [LARGE SCALE GENOMIC DNA]</scope>
    <source>
        <strain evidence="8 9">SG4_A1</strain>
    </source>
</reference>
<dbReference type="PROSITE" id="PS50893">
    <property type="entry name" value="ABC_TRANSPORTER_2"/>
    <property type="match status" value="1"/>
</dbReference>
<comment type="subcellular location">
    <subcellularLocation>
        <location evidence="1">Cell membrane</location>
        <topology evidence="1">Peripheral membrane protein</topology>
    </subcellularLocation>
</comment>
<proteinExistence type="predicted"/>
<keyword evidence="5 8" id="KW-0067">ATP-binding</keyword>
<evidence type="ECO:0000256" key="5">
    <source>
        <dbReference type="ARBA" id="ARBA00022840"/>
    </source>
</evidence>
<sequence length="254" mass="28872">MIDAKKPLLTMQNVSVTANNHKILNNLNLTIHEKDFITVLGANGAGKSTLFNTISGNLLPSSGHIFLQEQEITNWSVIQRTKFLSRVFQDPKVGTAPRLTVAENLLLSLHRGQKRRLRNRHLKQHLGQFQQITQAMYNDLDQHLNTATENLSGGQRQALSFLMAVQVRPKLLLLDEHTAALDPKTSHTLMTQTNKYINKDRLTCLMITHQLDDALQFGNRLLVLDQGKIKYDFDATQKSQLTKEQLLQIFERAN</sequence>
<accession>A0ABY4PBU8</accession>
<dbReference type="GO" id="GO:0005524">
    <property type="term" value="F:ATP binding"/>
    <property type="evidence" value="ECO:0007669"/>
    <property type="project" value="UniProtKB-KW"/>
</dbReference>